<evidence type="ECO:0000313" key="2">
    <source>
        <dbReference type="Proteomes" id="UP001485043"/>
    </source>
</evidence>
<dbReference type="AlphaFoldDB" id="A0AAW1T0F3"/>
<accession>A0AAW1T0F3</accession>
<comment type="caution">
    <text evidence="1">The sequence shown here is derived from an EMBL/GenBank/DDBJ whole genome shotgun (WGS) entry which is preliminary data.</text>
</comment>
<protein>
    <recommendedName>
        <fullName evidence="3">F-box domain-containing protein</fullName>
    </recommendedName>
</protein>
<proteinExistence type="predicted"/>
<organism evidence="1 2">
    <name type="scientific">Apatococcus fuscideae</name>
    <dbReference type="NCBI Taxonomy" id="2026836"/>
    <lineage>
        <taxon>Eukaryota</taxon>
        <taxon>Viridiplantae</taxon>
        <taxon>Chlorophyta</taxon>
        <taxon>core chlorophytes</taxon>
        <taxon>Trebouxiophyceae</taxon>
        <taxon>Chlorellales</taxon>
        <taxon>Chlorellaceae</taxon>
        <taxon>Apatococcus</taxon>
    </lineage>
</organism>
<keyword evidence="2" id="KW-1185">Reference proteome</keyword>
<gene>
    <name evidence="1" type="ORF">WJX84_002935</name>
</gene>
<dbReference type="EMBL" id="JALJOV010000534">
    <property type="protein sequence ID" value="KAK9862960.1"/>
    <property type="molecule type" value="Genomic_DNA"/>
</dbReference>
<name>A0AAW1T0F3_9CHLO</name>
<reference evidence="1 2" key="1">
    <citation type="journal article" date="2024" name="Nat. Commun.">
        <title>Phylogenomics reveals the evolutionary origins of lichenization in chlorophyte algae.</title>
        <authorList>
            <person name="Puginier C."/>
            <person name="Libourel C."/>
            <person name="Otte J."/>
            <person name="Skaloud P."/>
            <person name="Haon M."/>
            <person name="Grisel S."/>
            <person name="Petersen M."/>
            <person name="Berrin J.G."/>
            <person name="Delaux P.M."/>
            <person name="Dal Grande F."/>
            <person name="Keller J."/>
        </authorList>
    </citation>
    <scope>NUCLEOTIDE SEQUENCE [LARGE SCALE GENOMIC DNA]</scope>
    <source>
        <strain evidence="1 2">SAG 2523</strain>
    </source>
</reference>
<sequence>MQRVAHKLTVDNALERLPADIWARIATYLNFWDILRMRLLQSLGLCTAASIVDDPKWQRLSALTCLHHESVGHMEGSSLAGSGIEAFPH</sequence>
<evidence type="ECO:0008006" key="3">
    <source>
        <dbReference type="Google" id="ProtNLM"/>
    </source>
</evidence>
<dbReference type="Proteomes" id="UP001485043">
    <property type="component" value="Unassembled WGS sequence"/>
</dbReference>
<evidence type="ECO:0000313" key="1">
    <source>
        <dbReference type="EMBL" id="KAK9862960.1"/>
    </source>
</evidence>